<evidence type="ECO:0000313" key="3">
    <source>
        <dbReference type="Proteomes" id="UP001589710"/>
    </source>
</evidence>
<keyword evidence="3" id="KW-1185">Reference proteome</keyword>
<sequence>MHRRKSGPGLLPRTRRCRSKHRVRRRRTGREDFIVCGHSACRAATAPAEEQDLSATPVIACGLRHADAATAHAVVDRALTLHGWMFDIATGAIETIDGVAAAT</sequence>
<dbReference type="SUPFAM" id="SSF53056">
    <property type="entry name" value="beta-carbonic anhydrase, cab"/>
    <property type="match status" value="1"/>
</dbReference>
<proteinExistence type="predicted"/>
<dbReference type="Gene3D" id="3.40.1050.10">
    <property type="entry name" value="Carbonic anhydrase"/>
    <property type="match status" value="1"/>
</dbReference>
<evidence type="ECO:0000313" key="2">
    <source>
        <dbReference type="EMBL" id="MFB9576525.1"/>
    </source>
</evidence>
<dbReference type="InterPro" id="IPR036874">
    <property type="entry name" value="Carbonic_anhydrase_sf"/>
</dbReference>
<feature type="region of interest" description="Disordered" evidence="1">
    <location>
        <begin position="1"/>
        <end position="25"/>
    </location>
</feature>
<gene>
    <name evidence="2" type="ORF">ACFFTL_30640</name>
</gene>
<organism evidence="2 3">
    <name type="scientific">Streptomyces yanii</name>
    <dbReference type="NCBI Taxonomy" id="78510"/>
    <lineage>
        <taxon>Bacteria</taxon>
        <taxon>Bacillati</taxon>
        <taxon>Actinomycetota</taxon>
        <taxon>Actinomycetes</taxon>
        <taxon>Kitasatosporales</taxon>
        <taxon>Streptomycetaceae</taxon>
        <taxon>Streptomyces</taxon>
    </lineage>
</organism>
<accession>A0ABV5RF69</accession>
<evidence type="ECO:0000256" key="1">
    <source>
        <dbReference type="SAM" id="MobiDB-lite"/>
    </source>
</evidence>
<dbReference type="Proteomes" id="UP001589710">
    <property type="component" value="Unassembled WGS sequence"/>
</dbReference>
<comment type="caution">
    <text evidence="2">The sequence shown here is derived from an EMBL/GenBank/DDBJ whole genome shotgun (WGS) entry which is preliminary data.</text>
</comment>
<reference evidence="2 3" key="1">
    <citation type="submission" date="2024-09" db="EMBL/GenBank/DDBJ databases">
        <authorList>
            <person name="Sun Q."/>
            <person name="Mori K."/>
        </authorList>
    </citation>
    <scope>NUCLEOTIDE SEQUENCE [LARGE SCALE GENOMIC DNA]</scope>
    <source>
        <strain evidence="2 3">JCM 3331</strain>
    </source>
</reference>
<protein>
    <recommendedName>
        <fullName evidence="4">Carbonic anhydrase</fullName>
    </recommendedName>
</protein>
<evidence type="ECO:0008006" key="4">
    <source>
        <dbReference type="Google" id="ProtNLM"/>
    </source>
</evidence>
<dbReference type="RefSeq" id="WP_345510754.1">
    <property type="nucleotide sequence ID" value="NZ_BAAAXD010000009.1"/>
</dbReference>
<name>A0ABV5RF69_9ACTN</name>
<dbReference type="EMBL" id="JBHMCG010000134">
    <property type="protein sequence ID" value="MFB9576525.1"/>
    <property type="molecule type" value="Genomic_DNA"/>
</dbReference>
<feature type="compositionally biased region" description="Basic residues" evidence="1">
    <location>
        <begin position="13"/>
        <end position="25"/>
    </location>
</feature>